<organism evidence="1 2">
    <name type="scientific">Hygrophoropsis aurantiaca</name>
    <dbReference type="NCBI Taxonomy" id="72124"/>
    <lineage>
        <taxon>Eukaryota</taxon>
        <taxon>Fungi</taxon>
        <taxon>Dikarya</taxon>
        <taxon>Basidiomycota</taxon>
        <taxon>Agaricomycotina</taxon>
        <taxon>Agaricomycetes</taxon>
        <taxon>Agaricomycetidae</taxon>
        <taxon>Boletales</taxon>
        <taxon>Coniophorineae</taxon>
        <taxon>Hygrophoropsidaceae</taxon>
        <taxon>Hygrophoropsis</taxon>
    </lineage>
</organism>
<gene>
    <name evidence="1" type="ORF">BJ138DRAFT_1118538</name>
</gene>
<accession>A0ACB7ZWX1</accession>
<keyword evidence="2" id="KW-1185">Reference proteome</keyword>
<evidence type="ECO:0000313" key="1">
    <source>
        <dbReference type="EMBL" id="KAH7905369.1"/>
    </source>
</evidence>
<evidence type="ECO:0000313" key="2">
    <source>
        <dbReference type="Proteomes" id="UP000790377"/>
    </source>
</evidence>
<name>A0ACB7ZWX1_9AGAM</name>
<dbReference type="Proteomes" id="UP000790377">
    <property type="component" value="Unassembled WGS sequence"/>
</dbReference>
<sequence>MENLLHGFEGLSEGAPDRGREKIWHTSGVNRPRASSLFSVSSSESMEEAAGESLRKRARSDASETHAEMPAIPVKKKKKKLVATRDGSTGNPAEAKDTGSDAEPVGVESEAETEADTEAESETETETEMDVEGSTNEADPGQRRRGRKHGPRQPAKRPCRQQHGYTATASRRSPAAVTFLGYECSAESHVDAAVGSFPFRRISQCPILSALQLQYTVFGFSCSLHNALVRPCHLGRHMKSPGHSVDKKRKTKKSLGAFFEHILASHRVPGIATVFPSPPQDLAEDIPGLTPSLSYRCPVAGCEQWRKLSSSQLRVSDSHKSIRWHVKTDHEDVQFDRSQVEARYIARPYVGSMHHTEEGSQVVFTYSELYSPGSSAELPQLQSRIYAAQGPAPVSADFLDKLGWPSVVNSFGADAEQLRLLVQVPTLDSVNRCGKRTRRLERGLLMAHGLLGGYLKDANEFVTTMHGDIRGTATAGSHAHYRALTDSSYTAYRRPLTLVVCLLLRMANFRMQADTGTGGDTHMLGTFPAAFWSALTFEQVEVLSDLYSCVMETDALKPATLLSHLHALLAALARHKIKSPGKMACAMDFSLCFGSLLPGGRYQLANSLTQDCAMLSHGLVAVIIHFVRLKDGNLDSFSPHDPKHYKKYLDDGNGKINNQEKGNNNDQDEDDGVDNGGDSYEDEVLADLVQDTAEGDFLSIDVGGQAGSGKPDDAGRKSLKDLLAPVEPPEIETSSMSEYAAGSGTGPVPQAQIDISPRILDPIQSNQIYMMMGRGSWFATEIGSPIHCVFPSLALWLGMLSTVARASILECLPPDCVDDFETFDWRSLGDDFTDKASVFQQQRNKPILDPLIDRLRLSLLAVRDKGLSKESMTPLMASSRKLDQDAAKKWLHTHDAILSAITACFVLTCGIPLRDFQFRSLLMDHDYEAGWWRNLFIVDNLPALGNPAAKQRDRPFHEGLWQVCQALSPLLLYFLGILRPQYRDVLKVMGNDAQLFDAHIYVHPFPRNRSKLPGIWTGSDINRALQDHTRQAPMRLTCGIMRNKVTAVFWQFFPWLCVAEADKGSWSEVDKQGQHDRKTGNVSYGRVFAPNIAGAIYGLAPPDEDWKDELATSPFFYAKRNEPFAFARARNLVCIHYGLGGKAAENRLQNLRILDNLFRETPYVWGAEGLQHPLKTVGDEVFQQVLHALVSGQGGATPFSKPPPGGYSVALAAMAVKLIVKAIEEWREGMHRSLDFPHQSVLASHFARVESKAHDLLNSVRDANKELWIRVSQAVHNYRPAEEAGVVKQASWDGIGPPGVFLNFRMRVLHLSFHFLRCETYTHSSVLPVDYRVN</sequence>
<proteinExistence type="predicted"/>
<dbReference type="EMBL" id="MU268208">
    <property type="protein sequence ID" value="KAH7905369.1"/>
    <property type="molecule type" value="Genomic_DNA"/>
</dbReference>
<comment type="caution">
    <text evidence="1">The sequence shown here is derived from an EMBL/GenBank/DDBJ whole genome shotgun (WGS) entry which is preliminary data.</text>
</comment>
<protein>
    <submittedName>
        <fullName evidence="1">Uncharacterized protein</fullName>
    </submittedName>
</protein>
<reference evidence="1" key="1">
    <citation type="journal article" date="2021" name="New Phytol.">
        <title>Evolutionary innovations through gain and loss of genes in the ectomycorrhizal Boletales.</title>
        <authorList>
            <person name="Wu G."/>
            <person name="Miyauchi S."/>
            <person name="Morin E."/>
            <person name="Kuo A."/>
            <person name="Drula E."/>
            <person name="Varga T."/>
            <person name="Kohler A."/>
            <person name="Feng B."/>
            <person name="Cao Y."/>
            <person name="Lipzen A."/>
            <person name="Daum C."/>
            <person name="Hundley H."/>
            <person name="Pangilinan J."/>
            <person name="Johnson J."/>
            <person name="Barry K."/>
            <person name="LaButti K."/>
            <person name="Ng V."/>
            <person name="Ahrendt S."/>
            <person name="Min B."/>
            <person name="Choi I.G."/>
            <person name="Park H."/>
            <person name="Plett J.M."/>
            <person name="Magnuson J."/>
            <person name="Spatafora J.W."/>
            <person name="Nagy L.G."/>
            <person name="Henrissat B."/>
            <person name="Grigoriev I.V."/>
            <person name="Yang Z.L."/>
            <person name="Xu J."/>
            <person name="Martin F.M."/>
        </authorList>
    </citation>
    <scope>NUCLEOTIDE SEQUENCE</scope>
    <source>
        <strain evidence="1">ATCC 28755</strain>
    </source>
</reference>